<dbReference type="Proteomes" id="UP000828390">
    <property type="component" value="Unassembled WGS sequence"/>
</dbReference>
<comment type="caution">
    <text evidence="1">The sequence shown here is derived from an EMBL/GenBank/DDBJ whole genome shotgun (WGS) entry which is preliminary data.</text>
</comment>
<reference evidence="1" key="2">
    <citation type="submission" date="2020-11" db="EMBL/GenBank/DDBJ databases">
        <authorList>
            <person name="McCartney M.A."/>
            <person name="Auch B."/>
            <person name="Kono T."/>
            <person name="Mallez S."/>
            <person name="Becker A."/>
            <person name="Gohl D.M."/>
            <person name="Silverstein K.A.T."/>
            <person name="Koren S."/>
            <person name="Bechman K.B."/>
            <person name="Herman A."/>
            <person name="Abrahante J.E."/>
            <person name="Garbe J."/>
        </authorList>
    </citation>
    <scope>NUCLEOTIDE SEQUENCE</scope>
    <source>
        <strain evidence="1">Duluth1</strain>
        <tissue evidence="1">Whole animal</tissue>
    </source>
</reference>
<reference evidence="1" key="1">
    <citation type="journal article" date="2019" name="bioRxiv">
        <title>The Genome of the Zebra Mussel, Dreissena polymorpha: A Resource for Invasive Species Research.</title>
        <authorList>
            <person name="McCartney M.A."/>
            <person name="Auch B."/>
            <person name="Kono T."/>
            <person name="Mallez S."/>
            <person name="Zhang Y."/>
            <person name="Obille A."/>
            <person name="Becker A."/>
            <person name="Abrahante J.E."/>
            <person name="Garbe J."/>
            <person name="Badalamenti J.P."/>
            <person name="Herman A."/>
            <person name="Mangelson H."/>
            <person name="Liachko I."/>
            <person name="Sullivan S."/>
            <person name="Sone E.D."/>
            <person name="Koren S."/>
            <person name="Silverstein K.A.T."/>
            <person name="Beckman K.B."/>
            <person name="Gohl D.M."/>
        </authorList>
    </citation>
    <scope>NUCLEOTIDE SEQUENCE</scope>
    <source>
        <strain evidence="1">Duluth1</strain>
        <tissue evidence="1">Whole animal</tissue>
    </source>
</reference>
<dbReference type="EMBL" id="JAIWYP010000013">
    <property type="protein sequence ID" value="KAH3718469.1"/>
    <property type="molecule type" value="Genomic_DNA"/>
</dbReference>
<gene>
    <name evidence="1" type="ORF">DPMN_061273</name>
</gene>
<protein>
    <submittedName>
        <fullName evidence="1">Uncharacterized protein</fullName>
    </submittedName>
</protein>
<dbReference type="AlphaFoldDB" id="A0A9D4C7M9"/>
<organism evidence="1 2">
    <name type="scientific">Dreissena polymorpha</name>
    <name type="common">Zebra mussel</name>
    <name type="synonym">Mytilus polymorpha</name>
    <dbReference type="NCBI Taxonomy" id="45954"/>
    <lineage>
        <taxon>Eukaryota</taxon>
        <taxon>Metazoa</taxon>
        <taxon>Spiralia</taxon>
        <taxon>Lophotrochozoa</taxon>
        <taxon>Mollusca</taxon>
        <taxon>Bivalvia</taxon>
        <taxon>Autobranchia</taxon>
        <taxon>Heteroconchia</taxon>
        <taxon>Euheterodonta</taxon>
        <taxon>Imparidentia</taxon>
        <taxon>Neoheterodontei</taxon>
        <taxon>Myida</taxon>
        <taxon>Dreissenoidea</taxon>
        <taxon>Dreissenidae</taxon>
        <taxon>Dreissena</taxon>
    </lineage>
</organism>
<name>A0A9D4C7M9_DREPO</name>
<sequence length="119" mass="13707">MNIASRVLTGTYAPPTGGHVFQPTLAIFELIQDAIGRNFLIKCHKDRTIIVASRVLTRSYYSHKMKHALTPDIIAKNLLTQFHEHRTINVASRVVYYIPYIEKCPLTRTIFKLIQDIIR</sequence>
<accession>A0A9D4C7M9</accession>
<keyword evidence="2" id="KW-1185">Reference proteome</keyword>
<evidence type="ECO:0000313" key="2">
    <source>
        <dbReference type="Proteomes" id="UP000828390"/>
    </source>
</evidence>
<evidence type="ECO:0000313" key="1">
    <source>
        <dbReference type="EMBL" id="KAH3718469.1"/>
    </source>
</evidence>
<proteinExistence type="predicted"/>